<accession>A0A931MXF9</accession>
<keyword evidence="8" id="KW-1185">Reference proteome</keyword>
<dbReference type="InterPro" id="IPR044527">
    <property type="entry name" value="NrtA/CpmA_ABC-bd_dom"/>
</dbReference>
<dbReference type="Proteomes" id="UP000631694">
    <property type="component" value="Unassembled WGS sequence"/>
</dbReference>
<evidence type="ECO:0000256" key="3">
    <source>
        <dbReference type="ARBA" id="ARBA00022475"/>
    </source>
</evidence>
<reference evidence="7" key="1">
    <citation type="submission" date="2020-12" db="EMBL/GenBank/DDBJ databases">
        <title>Methylobrevis albus sp. nov., isolated from fresh water lack sediment.</title>
        <authorList>
            <person name="Zou Q."/>
        </authorList>
    </citation>
    <scope>NUCLEOTIDE SEQUENCE</scope>
    <source>
        <strain evidence="7">L22</strain>
    </source>
</reference>
<comment type="subcellular location">
    <subcellularLocation>
        <location evidence="1">Endomembrane system</location>
    </subcellularLocation>
</comment>
<evidence type="ECO:0000256" key="2">
    <source>
        <dbReference type="ARBA" id="ARBA00022448"/>
    </source>
</evidence>
<keyword evidence="2" id="KW-0813">Transport</keyword>
<gene>
    <name evidence="7" type="ORF">I5731_14235</name>
</gene>
<protein>
    <submittedName>
        <fullName evidence="7">ABC transporter substrate-binding protein</fullName>
    </submittedName>
</protein>
<evidence type="ECO:0000313" key="8">
    <source>
        <dbReference type="Proteomes" id="UP000631694"/>
    </source>
</evidence>
<evidence type="ECO:0000256" key="5">
    <source>
        <dbReference type="ARBA" id="ARBA00023136"/>
    </source>
</evidence>
<comment type="caution">
    <text evidence="7">The sequence shown here is derived from an EMBL/GenBank/DDBJ whole genome shotgun (WGS) entry which is preliminary data.</text>
</comment>
<feature type="region of interest" description="Disordered" evidence="6">
    <location>
        <begin position="377"/>
        <end position="397"/>
    </location>
</feature>
<dbReference type="CDD" id="cd13553">
    <property type="entry name" value="PBP2_NrtA_CpmA_like"/>
    <property type="match status" value="1"/>
</dbReference>
<dbReference type="PANTHER" id="PTHR30024">
    <property type="entry name" value="ALIPHATIC SULFONATES-BINDING PROTEIN-RELATED"/>
    <property type="match status" value="1"/>
</dbReference>
<evidence type="ECO:0000256" key="6">
    <source>
        <dbReference type="SAM" id="MobiDB-lite"/>
    </source>
</evidence>
<evidence type="ECO:0000313" key="7">
    <source>
        <dbReference type="EMBL" id="MBH0238988.1"/>
    </source>
</evidence>
<dbReference type="Gene3D" id="3.40.190.10">
    <property type="entry name" value="Periplasmic binding protein-like II"/>
    <property type="match status" value="2"/>
</dbReference>
<dbReference type="SUPFAM" id="SSF53850">
    <property type="entry name" value="Periplasmic binding protein-like II"/>
    <property type="match status" value="1"/>
</dbReference>
<dbReference type="PANTHER" id="PTHR30024:SF43">
    <property type="entry name" value="BLL4572 PROTEIN"/>
    <property type="match status" value="1"/>
</dbReference>
<keyword evidence="5" id="KW-0472">Membrane</keyword>
<dbReference type="RefSeq" id="WP_197312069.1">
    <property type="nucleotide sequence ID" value="NZ_JADZLT010000052.1"/>
</dbReference>
<dbReference type="AlphaFoldDB" id="A0A931MXF9"/>
<dbReference type="GO" id="GO:0012505">
    <property type="term" value="C:endomembrane system"/>
    <property type="evidence" value="ECO:0007669"/>
    <property type="project" value="UniProtKB-SubCell"/>
</dbReference>
<keyword evidence="3" id="KW-1003">Cell membrane</keyword>
<evidence type="ECO:0000256" key="1">
    <source>
        <dbReference type="ARBA" id="ARBA00004308"/>
    </source>
</evidence>
<proteinExistence type="predicted"/>
<dbReference type="EMBL" id="JADZLT010000052">
    <property type="protein sequence ID" value="MBH0238988.1"/>
    <property type="molecule type" value="Genomic_DNA"/>
</dbReference>
<dbReference type="Pfam" id="PF13379">
    <property type="entry name" value="NMT1_2"/>
    <property type="match status" value="1"/>
</dbReference>
<sequence>MTISELGPGIEVDAPRRARAAQPRTVRAGFIPLVDASVLIVAAELGFAEREGVRLDLVKDVSWSNIRDRLAFRQFDVAHMLNPMPIASQLALGSNPFPVIAPFSLGLGGNAITLSVDLYRQMQEAAGLAGAEDAMANGRALKAIVEGRRARGEPMLAFAMTYPFSSHNYEFRYWMGAAGIHPDRDVRMVVVPPPLTADALLAGAIDGFCVGAPWNMLAVEAGVGRIVATKPDLWPSSPEKVIGVRHDWAELNRETLAQLIVALDAAARWCDEPGNRDILASILARPAYIGAPVEILKRVLSGEFTVDPNGTMRQVDDYFVFHRKLANFPFVSHALWTYSQMVRWGQTGLSAKGLAAATAAYRPDIYRAALAGRTTPLPLADSKREGEPNAVVPSDHGGVAMGPDAFCDGRLFDPAEIEAYIAGFEIHNRDCAPGDAVTADN</sequence>
<keyword evidence="4" id="KW-0997">Cell inner membrane</keyword>
<name>A0A931MXF9_9HYPH</name>
<organism evidence="7 8">
    <name type="scientific">Methylobrevis albus</name>
    <dbReference type="NCBI Taxonomy" id="2793297"/>
    <lineage>
        <taxon>Bacteria</taxon>
        <taxon>Pseudomonadati</taxon>
        <taxon>Pseudomonadota</taxon>
        <taxon>Alphaproteobacteria</taxon>
        <taxon>Hyphomicrobiales</taxon>
        <taxon>Pleomorphomonadaceae</taxon>
        <taxon>Methylobrevis</taxon>
    </lineage>
</organism>
<evidence type="ECO:0000256" key="4">
    <source>
        <dbReference type="ARBA" id="ARBA00022519"/>
    </source>
</evidence>